<protein>
    <recommendedName>
        <fullName evidence="2">DUF2135 domain-containing protein</fullName>
    </recommendedName>
</protein>
<dbReference type="OrthoDB" id="266279at2"/>
<dbReference type="Pfam" id="PF09906">
    <property type="entry name" value="DUF2135"/>
    <property type="match status" value="1"/>
</dbReference>
<proteinExistence type="predicted"/>
<dbReference type="RefSeq" id="WP_100295333.1">
    <property type="nucleotide sequence ID" value="NZ_PGGC01000205.1"/>
</dbReference>
<organism evidence="3 4">
    <name type="scientific">Aeromonas cavernicola</name>
    <dbReference type="NCBI Taxonomy" id="1006623"/>
    <lineage>
        <taxon>Bacteria</taxon>
        <taxon>Pseudomonadati</taxon>
        <taxon>Pseudomonadota</taxon>
        <taxon>Gammaproteobacteria</taxon>
        <taxon>Aeromonadales</taxon>
        <taxon>Aeromonadaceae</taxon>
        <taxon>Aeromonas</taxon>
    </lineage>
</organism>
<sequence length="272" mass="29738">MTIYPRFCRLLVLGLLPWAGQVGAASIELDTPVGGWRQGEGKGSQFQQTVNYPAASVNVREGQSNSALIKGRIAQTTKPGEQQPARLVVNGLAMPLRVNDDGSFARPYAFPAGSNSVEVISPDGQQRKRVQFLHRGGSNGEVAAKLRVMLSWDSDNTDLDLHLVTPDGGHLFYGNRSLPNGMAQDVDVTTGYGPEIMATPTPLNGPYLVYVNYYGGGWDRAPEDPLLTTAQVTIISEEGSVHEKQETFVIPMRNPGELTFVKRFDYTSNHYQ</sequence>
<name>A0A2H9U0C9_9GAMM</name>
<dbReference type="AlphaFoldDB" id="A0A2H9U0C9"/>
<evidence type="ECO:0000313" key="4">
    <source>
        <dbReference type="Proteomes" id="UP000235861"/>
    </source>
</evidence>
<keyword evidence="4" id="KW-1185">Reference proteome</keyword>
<feature type="domain" description="DUF2135" evidence="2">
    <location>
        <begin position="202"/>
        <end position="252"/>
    </location>
</feature>
<gene>
    <name evidence="3" type="ORF">CUC53_17685</name>
</gene>
<reference evidence="3 4" key="1">
    <citation type="submission" date="2017-11" db="EMBL/GenBank/DDBJ databases">
        <title>Draft genome sequence of environmental isolate Aeromonas cavernicola sp. nov. MDC 2508.</title>
        <authorList>
            <person name="Colston S.M."/>
            <person name="Navarro A."/>
            <person name="Martinez-Murcia A.J."/>
            <person name="Graf J."/>
        </authorList>
    </citation>
    <scope>NUCLEOTIDE SEQUENCE [LARGE SCALE GENOMIC DNA]</scope>
    <source>
        <strain evidence="3 4">MDC 2508</strain>
    </source>
</reference>
<dbReference type="InterPro" id="IPR012039">
    <property type="entry name" value="UCP012281"/>
</dbReference>
<feature type="signal peptide" evidence="1">
    <location>
        <begin position="1"/>
        <end position="24"/>
    </location>
</feature>
<evidence type="ECO:0000313" key="3">
    <source>
        <dbReference type="EMBL" id="PJG57505.1"/>
    </source>
</evidence>
<evidence type="ECO:0000259" key="2">
    <source>
        <dbReference type="Pfam" id="PF09906"/>
    </source>
</evidence>
<evidence type="ECO:0000256" key="1">
    <source>
        <dbReference type="SAM" id="SignalP"/>
    </source>
</evidence>
<dbReference type="InterPro" id="IPR019220">
    <property type="entry name" value="DUF2135"/>
</dbReference>
<feature type="chain" id="PRO_5014197245" description="DUF2135 domain-containing protein" evidence="1">
    <location>
        <begin position="25"/>
        <end position="272"/>
    </location>
</feature>
<dbReference type="PIRSF" id="PIRSF012281">
    <property type="entry name" value="UCP012281"/>
    <property type="match status" value="1"/>
</dbReference>
<dbReference type="Gene3D" id="2.60.120.380">
    <property type="match status" value="1"/>
</dbReference>
<keyword evidence="1" id="KW-0732">Signal</keyword>
<comment type="caution">
    <text evidence="3">The sequence shown here is derived from an EMBL/GenBank/DDBJ whole genome shotgun (WGS) entry which is preliminary data.</text>
</comment>
<dbReference type="EMBL" id="PGGC01000205">
    <property type="protein sequence ID" value="PJG57505.1"/>
    <property type="molecule type" value="Genomic_DNA"/>
</dbReference>
<dbReference type="Proteomes" id="UP000235861">
    <property type="component" value="Unassembled WGS sequence"/>
</dbReference>
<accession>A0A2H9U0C9</accession>